<evidence type="ECO:0000256" key="1">
    <source>
        <dbReference type="PROSITE-ProRule" id="PRU00703"/>
    </source>
</evidence>
<evidence type="ECO:0000256" key="2">
    <source>
        <dbReference type="SAM" id="Phobius"/>
    </source>
</evidence>
<reference evidence="4 5" key="1">
    <citation type="submission" date="2018-08" db="EMBL/GenBank/DDBJ databases">
        <title>Draft genome sequence of Rhodobacter sphaeroides FY.</title>
        <authorList>
            <person name="Rayyan A."/>
            <person name="Meyer T.E."/>
            <person name="Kyndt J.A."/>
        </authorList>
    </citation>
    <scope>NUCLEOTIDE SEQUENCE [LARGE SCALE GENOMIC DNA]</scope>
    <source>
        <strain evidence="4 5">FY</strain>
    </source>
</reference>
<dbReference type="InterPro" id="IPR000644">
    <property type="entry name" value="CBS_dom"/>
</dbReference>
<protein>
    <submittedName>
        <fullName evidence="4">CBS domain-containing protein</fullName>
    </submittedName>
</protein>
<dbReference type="AlphaFoldDB" id="A0AAX1UHH0"/>
<dbReference type="Pfam" id="PF04982">
    <property type="entry name" value="TM_HPP"/>
    <property type="match status" value="1"/>
</dbReference>
<feature type="transmembrane region" description="Helical" evidence="2">
    <location>
        <begin position="148"/>
        <end position="172"/>
    </location>
</feature>
<feature type="transmembrane region" description="Helical" evidence="2">
    <location>
        <begin position="80"/>
        <end position="100"/>
    </location>
</feature>
<accession>A0AAX1UHH0</accession>
<keyword evidence="2" id="KW-0812">Transmembrane</keyword>
<evidence type="ECO:0000313" key="4">
    <source>
        <dbReference type="EMBL" id="RHZ92298.1"/>
    </source>
</evidence>
<feature type="transmembrane region" description="Helical" evidence="2">
    <location>
        <begin position="107"/>
        <end position="128"/>
    </location>
</feature>
<dbReference type="InterPro" id="IPR058581">
    <property type="entry name" value="TM_HPP"/>
</dbReference>
<dbReference type="Proteomes" id="UP000266305">
    <property type="component" value="Unassembled WGS sequence"/>
</dbReference>
<name>A0AAX1UHH0_CERSP</name>
<dbReference type="SMART" id="SM00116">
    <property type="entry name" value="CBS"/>
    <property type="match status" value="2"/>
</dbReference>
<gene>
    <name evidence="4" type="ORF">D1114_17980</name>
</gene>
<evidence type="ECO:0000313" key="5">
    <source>
        <dbReference type="Proteomes" id="UP000266305"/>
    </source>
</evidence>
<organism evidence="4 5">
    <name type="scientific">Cereibacter sphaeroides</name>
    <name type="common">Rhodobacter sphaeroides</name>
    <dbReference type="NCBI Taxonomy" id="1063"/>
    <lineage>
        <taxon>Bacteria</taxon>
        <taxon>Pseudomonadati</taxon>
        <taxon>Pseudomonadota</taxon>
        <taxon>Alphaproteobacteria</taxon>
        <taxon>Rhodobacterales</taxon>
        <taxon>Paracoccaceae</taxon>
        <taxon>Cereibacter</taxon>
    </lineage>
</organism>
<keyword evidence="2" id="KW-0472">Membrane</keyword>
<proteinExistence type="predicted"/>
<feature type="domain" description="CBS" evidence="3">
    <location>
        <begin position="251"/>
        <end position="308"/>
    </location>
</feature>
<feature type="transmembrane region" description="Helical" evidence="2">
    <location>
        <begin position="29"/>
        <end position="48"/>
    </location>
</feature>
<dbReference type="PROSITE" id="PS51371">
    <property type="entry name" value="CBS"/>
    <property type="match status" value="2"/>
</dbReference>
<dbReference type="PANTHER" id="PTHR33741">
    <property type="entry name" value="TRANSMEMBRANE PROTEIN DDB_G0269096-RELATED"/>
    <property type="match status" value="1"/>
</dbReference>
<keyword evidence="1" id="KW-0129">CBS domain</keyword>
<evidence type="ECO:0000259" key="3">
    <source>
        <dbReference type="PROSITE" id="PS51371"/>
    </source>
</evidence>
<keyword evidence="2" id="KW-1133">Transmembrane helix</keyword>
<sequence length="366" mass="38014">MTGDANDGRLARLARALGPAIPAIPPREALRASVGVVLALGLLAAFVLPPHIDLAHGFYLVGPLAASAVLLFAMPNSPLAQPWSVLVGNVASALAAVAVLHLVPGPVLGLALAVGAAILAMMGLRALHPPGAAVAMTAALNPDATRELGYHFALAPVGLGTAALVLLAFLYARLTGRVYPMRQPHGPNRFGTRDRPAPQRLGLGAEELEAILRANRQQANLGPEDLSRLIAAAEQQAASHRLGAIRCADLMARDLVTVTPETPVAEVAQIFRQHRFTSVPVTEGARMAGLIFQIHLIGAPAGAEAADVMEREVPRVAPDTSAGALLPILGEGRMDAIPVVEDDRLVGIVTRTDLVAALAARLGSRD</sequence>
<dbReference type="SUPFAM" id="SSF54631">
    <property type="entry name" value="CBS-domain pair"/>
    <property type="match status" value="1"/>
</dbReference>
<feature type="domain" description="CBS" evidence="3">
    <location>
        <begin position="309"/>
        <end position="366"/>
    </location>
</feature>
<dbReference type="InterPro" id="IPR046342">
    <property type="entry name" value="CBS_dom_sf"/>
</dbReference>
<dbReference type="EMBL" id="QWGP01000025">
    <property type="protein sequence ID" value="RHZ92298.1"/>
    <property type="molecule type" value="Genomic_DNA"/>
</dbReference>
<dbReference type="InterPro" id="IPR007065">
    <property type="entry name" value="HPP"/>
</dbReference>
<dbReference type="PANTHER" id="PTHR33741:SF5">
    <property type="entry name" value="TRANSMEMBRANE PROTEIN DDB_G0269096-RELATED"/>
    <property type="match status" value="1"/>
</dbReference>
<dbReference type="RefSeq" id="WP_119000971.1">
    <property type="nucleotide sequence ID" value="NZ_QWGP01000025.1"/>
</dbReference>
<comment type="caution">
    <text evidence="4">The sequence shown here is derived from an EMBL/GenBank/DDBJ whole genome shotgun (WGS) entry which is preliminary data.</text>
</comment>
<dbReference type="Gene3D" id="3.10.580.10">
    <property type="entry name" value="CBS-domain"/>
    <property type="match status" value="2"/>
</dbReference>
<dbReference type="Pfam" id="PF00571">
    <property type="entry name" value="CBS"/>
    <property type="match status" value="2"/>
</dbReference>
<feature type="transmembrane region" description="Helical" evidence="2">
    <location>
        <begin position="55"/>
        <end position="74"/>
    </location>
</feature>